<evidence type="ECO:0000313" key="3">
    <source>
        <dbReference type="Proteomes" id="UP001415857"/>
    </source>
</evidence>
<name>A0AAP0SAB2_LIQFO</name>
<gene>
    <name evidence="2" type="ORF">L1049_008752</name>
</gene>
<keyword evidence="1" id="KW-0472">Membrane</keyword>
<comment type="caution">
    <text evidence="2">The sequence shown here is derived from an EMBL/GenBank/DDBJ whole genome shotgun (WGS) entry which is preliminary data.</text>
</comment>
<dbReference type="PANTHER" id="PTHR36396:SF1">
    <property type="entry name" value="MALTASE-GLUCOAMYLASE, INTESTINAL PROTEIN"/>
    <property type="match status" value="1"/>
</dbReference>
<keyword evidence="3" id="KW-1185">Reference proteome</keyword>
<keyword evidence="1" id="KW-0812">Transmembrane</keyword>
<reference evidence="2 3" key="1">
    <citation type="journal article" date="2024" name="Plant J.">
        <title>Genome sequences and population genomics reveal climatic adaptation and genomic divergence between two closely related sweetgum species.</title>
        <authorList>
            <person name="Xu W.Q."/>
            <person name="Ren C.Q."/>
            <person name="Zhang X.Y."/>
            <person name="Comes H.P."/>
            <person name="Liu X.H."/>
            <person name="Li Y.G."/>
            <person name="Kettle C.J."/>
            <person name="Jalonen R."/>
            <person name="Gaisberger H."/>
            <person name="Ma Y.Z."/>
            <person name="Qiu Y.X."/>
        </authorList>
    </citation>
    <scope>NUCLEOTIDE SEQUENCE [LARGE SCALE GENOMIC DNA]</scope>
    <source>
        <strain evidence="2">Hangzhou</strain>
    </source>
</reference>
<dbReference type="AlphaFoldDB" id="A0AAP0SAB2"/>
<dbReference type="PANTHER" id="PTHR36396">
    <property type="entry name" value="MALTASE-GLUCOAMYLASE, INTESTINAL PROTEIN"/>
    <property type="match status" value="1"/>
</dbReference>
<organism evidence="2 3">
    <name type="scientific">Liquidambar formosana</name>
    <name type="common">Formosan gum</name>
    <dbReference type="NCBI Taxonomy" id="63359"/>
    <lineage>
        <taxon>Eukaryota</taxon>
        <taxon>Viridiplantae</taxon>
        <taxon>Streptophyta</taxon>
        <taxon>Embryophyta</taxon>
        <taxon>Tracheophyta</taxon>
        <taxon>Spermatophyta</taxon>
        <taxon>Magnoliopsida</taxon>
        <taxon>eudicotyledons</taxon>
        <taxon>Gunneridae</taxon>
        <taxon>Pentapetalae</taxon>
        <taxon>Saxifragales</taxon>
        <taxon>Altingiaceae</taxon>
        <taxon>Liquidambar</taxon>
    </lineage>
</organism>
<dbReference type="EMBL" id="JBBPBK010000002">
    <property type="protein sequence ID" value="KAK9290581.1"/>
    <property type="molecule type" value="Genomic_DNA"/>
</dbReference>
<sequence>MAEQEEASEGNHELSKPPYRPPPFLEVICNSSGKVRRFATGTEAGFALSLINKKLDVGDPLACHIEAVKEGEEPINFGPNSVLVDYGYGWKLQTVTEVEGMRKGSRVWPATMQVPSITIADGLHPVKASQPVISCQYIGRIFLALILIFLLGAVFTLVLENLPRLILFMNSSM</sequence>
<protein>
    <submittedName>
        <fullName evidence="2">Uncharacterized protein</fullName>
    </submittedName>
</protein>
<dbReference type="Proteomes" id="UP001415857">
    <property type="component" value="Unassembled WGS sequence"/>
</dbReference>
<evidence type="ECO:0000313" key="2">
    <source>
        <dbReference type="EMBL" id="KAK9290581.1"/>
    </source>
</evidence>
<evidence type="ECO:0000256" key="1">
    <source>
        <dbReference type="SAM" id="Phobius"/>
    </source>
</evidence>
<proteinExistence type="predicted"/>
<accession>A0AAP0SAB2</accession>
<feature type="transmembrane region" description="Helical" evidence="1">
    <location>
        <begin position="137"/>
        <end position="159"/>
    </location>
</feature>
<keyword evidence="1" id="KW-1133">Transmembrane helix</keyword>